<name>A0A9X3LH86_9BACL</name>
<dbReference type="RefSeq" id="WP_269926951.1">
    <property type="nucleotide sequence ID" value="NZ_JAMKBJ010000010.1"/>
</dbReference>
<protein>
    <submittedName>
        <fullName evidence="1">Uncharacterized protein</fullName>
    </submittedName>
</protein>
<accession>A0A9X3LH86</accession>
<dbReference type="Proteomes" id="UP001152173">
    <property type="component" value="Unassembled WGS sequence"/>
</dbReference>
<reference evidence="1" key="1">
    <citation type="submission" date="2022-05" db="EMBL/GenBank/DDBJ databases">
        <authorList>
            <person name="Colautti A."/>
            <person name="Iacumin L."/>
        </authorList>
    </citation>
    <scope>NUCLEOTIDE SEQUENCE</scope>
    <source>
        <strain evidence="1">SK 55</strain>
    </source>
</reference>
<dbReference type="EMBL" id="JAMKBJ010000010">
    <property type="protein sequence ID" value="MCZ8537883.1"/>
    <property type="molecule type" value="Genomic_DNA"/>
</dbReference>
<evidence type="ECO:0000313" key="1">
    <source>
        <dbReference type="EMBL" id="MCZ8537883.1"/>
    </source>
</evidence>
<evidence type="ECO:0000313" key="2">
    <source>
        <dbReference type="Proteomes" id="UP001152173"/>
    </source>
</evidence>
<comment type="caution">
    <text evidence="1">The sequence shown here is derived from an EMBL/GenBank/DDBJ whole genome shotgun (WGS) entry which is preliminary data.</text>
</comment>
<proteinExistence type="predicted"/>
<organism evidence="1 2">
    <name type="scientific">Paenisporosarcina quisquiliarum</name>
    <dbReference type="NCBI Taxonomy" id="365346"/>
    <lineage>
        <taxon>Bacteria</taxon>
        <taxon>Bacillati</taxon>
        <taxon>Bacillota</taxon>
        <taxon>Bacilli</taxon>
        <taxon>Bacillales</taxon>
        <taxon>Caryophanaceae</taxon>
        <taxon>Paenisporosarcina</taxon>
    </lineage>
</organism>
<gene>
    <name evidence="1" type="ORF">M9R32_11875</name>
</gene>
<keyword evidence="2" id="KW-1185">Reference proteome</keyword>
<dbReference type="AlphaFoldDB" id="A0A9X3LH86"/>
<sequence length="52" mass="6046">MYENQPEMNTNEVTPTVMFQSKKERKHLNICLACGQEFDSFKESIQCCADLD</sequence>